<keyword evidence="4" id="KW-1185">Reference proteome</keyword>
<proteinExistence type="predicted"/>
<dbReference type="Proteomes" id="UP001527202">
    <property type="component" value="Unassembled WGS sequence"/>
</dbReference>
<protein>
    <submittedName>
        <fullName evidence="2">Uncharacterized protein</fullName>
    </submittedName>
</protein>
<evidence type="ECO:0000313" key="4">
    <source>
        <dbReference type="Proteomes" id="UP001527202"/>
    </source>
</evidence>
<gene>
    <name evidence="1" type="ORF">M5X16_22625</name>
    <name evidence="2" type="ORF">PC41400_14485</name>
</gene>
<sequence length="162" mass="18332">MANRKLTDKTMVSVFNNNGGVVFYYSELNRVKRRWDKPNVDKKISLEELKELVNTAGGYELLRDDLLITDIDVREELGLPVEKEYMLDDQGIKELLCRSQEDLEEVLSNASDAIKEKIAHVAILIQLADLNKIEVIKANTGIDILSAIQQGKEDQKTGVKTK</sequence>
<evidence type="ECO:0000313" key="2">
    <source>
        <dbReference type="EMBL" id="QAV18820.1"/>
    </source>
</evidence>
<dbReference type="EMBL" id="JAMDMJ010000033">
    <property type="protein sequence ID" value="MCY9598550.1"/>
    <property type="molecule type" value="Genomic_DNA"/>
</dbReference>
<dbReference type="GeneID" id="95376020"/>
<dbReference type="KEGG" id="pchi:PC41400_14485"/>
<name>A0A410WWV4_9BACL</name>
<dbReference type="RefSeq" id="WP_042227706.1">
    <property type="nucleotide sequence ID" value="NZ_CP026520.1"/>
</dbReference>
<organism evidence="2 3">
    <name type="scientific">Paenibacillus chitinolyticus</name>
    <dbReference type="NCBI Taxonomy" id="79263"/>
    <lineage>
        <taxon>Bacteria</taxon>
        <taxon>Bacillati</taxon>
        <taxon>Bacillota</taxon>
        <taxon>Bacilli</taxon>
        <taxon>Bacillales</taxon>
        <taxon>Paenibacillaceae</taxon>
        <taxon>Paenibacillus</taxon>
    </lineage>
</organism>
<dbReference type="AlphaFoldDB" id="A0A410WWV4"/>
<dbReference type="Proteomes" id="UP000288943">
    <property type="component" value="Chromosome"/>
</dbReference>
<reference evidence="1 4" key="2">
    <citation type="submission" date="2022-05" db="EMBL/GenBank/DDBJ databases">
        <title>Genome Sequencing of Bee-Associated Microbes.</title>
        <authorList>
            <person name="Dunlap C."/>
        </authorList>
    </citation>
    <scope>NUCLEOTIDE SEQUENCE [LARGE SCALE GENOMIC DNA]</scope>
    <source>
        <strain evidence="1 4">NRRL B-23120</strain>
    </source>
</reference>
<reference evidence="2 3" key="1">
    <citation type="submission" date="2018-01" db="EMBL/GenBank/DDBJ databases">
        <title>The whole genome sequencing and assembly of Paenibacillus chitinolyticus KCCM 41400 strain.</title>
        <authorList>
            <person name="Kim J.-Y."/>
            <person name="Park M.-K."/>
            <person name="Lee Y.-J."/>
            <person name="Yi H."/>
            <person name="Bahn Y.-S."/>
            <person name="Kim J.F."/>
            <person name="Lee D.-W."/>
        </authorList>
    </citation>
    <scope>NUCLEOTIDE SEQUENCE [LARGE SCALE GENOMIC DNA]</scope>
    <source>
        <strain evidence="2 3">KCCM 41400</strain>
    </source>
</reference>
<dbReference type="EMBL" id="CP026520">
    <property type="protein sequence ID" value="QAV18820.1"/>
    <property type="molecule type" value="Genomic_DNA"/>
</dbReference>
<evidence type="ECO:0000313" key="1">
    <source>
        <dbReference type="EMBL" id="MCY9598550.1"/>
    </source>
</evidence>
<evidence type="ECO:0000313" key="3">
    <source>
        <dbReference type="Proteomes" id="UP000288943"/>
    </source>
</evidence>
<accession>A0A410WWV4</accession>